<dbReference type="Pfam" id="PF03055">
    <property type="entry name" value="RPE65"/>
    <property type="match status" value="1"/>
</dbReference>
<dbReference type="PANTHER" id="PTHR10543:SF142">
    <property type="entry name" value="OS06G0162550 PROTEIN"/>
    <property type="match status" value="1"/>
</dbReference>
<keyword evidence="3" id="KW-0560">Oxidoreductase</keyword>
<feature type="binding site" evidence="5">
    <location>
        <position position="376"/>
    </location>
    <ligand>
        <name>Fe cation</name>
        <dbReference type="ChEBI" id="CHEBI:24875"/>
        <note>catalytic</note>
    </ligand>
</feature>
<dbReference type="GO" id="GO:0016121">
    <property type="term" value="P:carotene catabolic process"/>
    <property type="evidence" value="ECO:0007669"/>
    <property type="project" value="TreeGrafter"/>
</dbReference>
<dbReference type="GO" id="GO:0046872">
    <property type="term" value="F:metal ion binding"/>
    <property type="evidence" value="ECO:0007669"/>
    <property type="project" value="UniProtKB-KW"/>
</dbReference>
<keyword evidence="2 5" id="KW-0479">Metal-binding</keyword>
<keyword evidence="3" id="KW-0223">Dioxygenase</keyword>
<dbReference type="AlphaFoldDB" id="A0A8B8Q9C6"/>
<dbReference type="Proteomes" id="UP000827889">
    <property type="component" value="Chromosome 4"/>
</dbReference>
<keyword evidence="6" id="KW-1185">Reference proteome</keyword>
<organism evidence="6 7">
    <name type="scientific">Rhodamnia argentea</name>
    <dbReference type="NCBI Taxonomy" id="178133"/>
    <lineage>
        <taxon>Eukaryota</taxon>
        <taxon>Viridiplantae</taxon>
        <taxon>Streptophyta</taxon>
        <taxon>Embryophyta</taxon>
        <taxon>Tracheophyta</taxon>
        <taxon>Spermatophyta</taxon>
        <taxon>Magnoliopsida</taxon>
        <taxon>eudicotyledons</taxon>
        <taxon>Gunneridae</taxon>
        <taxon>Pentapetalae</taxon>
        <taxon>rosids</taxon>
        <taxon>malvids</taxon>
        <taxon>Myrtales</taxon>
        <taxon>Myrtaceae</taxon>
        <taxon>Myrtoideae</taxon>
        <taxon>Myrteae</taxon>
        <taxon>Australasian group</taxon>
        <taxon>Rhodamnia</taxon>
    </lineage>
</organism>
<dbReference type="PANTHER" id="PTHR10543">
    <property type="entry name" value="BETA-CAROTENE DIOXYGENASE"/>
    <property type="match status" value="1"/>
</dbReference>
<feature type="binding site" evidence="5">
    <location>
        <position position="598"/>
    </location>
    <ligand>
        <name>Fe cation</name>
        <dbReference type="ChEBI" id="CHEBI:24875"/>
        <note>catalytic</note>
    </ligand>
</feature>
<protein>
    <submittedName>
        <fullName evidence="7">Carotenoid 9,10(9',10')-cleavage dioxygenase 1-like</fullName>
    </submittedName>
</protein>
<dbReference type="GO" id="GO:0010436">
    <property type="term" value="F:carotenoid dioxygenase activity"/>
    <property type="evidence" value="ECO:0007669"/>
    <property type="project" value="TreeGrafter"/>
</dbReference>
<dbReference type="GeneID" id="115750094"/>
<dbReference type="GO" id="GO:0009570">
    <property type="term" value="C:chloroplast stroma"/>
    <property type="evidence" value="ECO:0007669"/>
    <property type="project" value="TreeGrafter"/>
</dbReference>
<dbReference type="KEGG" id="rarg:115750094"/>
<feature type="binding site" evidence="5">
    <location>
        <position position="312"/>
    </location>
    <ligand>
        <name>Fe cation</name>
        <dbReference type="ChEBI" id="CHEBI:24875"/>
        <note>catalytic</note>
    </ligand>
</feature>
<proteinExistence type="inferred from homology"/>
<name>A0A8B8Q9C6_9MYRT</name>
<sequence length="623" mass="69758">MASSSLMAFQVSCSVQQRSSNPPSFDHFKSNLSTAFKSCGNDSQQSPVRVDVSKAIKKVYLKILDAFVDSVFQFEDQPLFPSQRNFAPVSELGRAVNICNSIEGHVPDDFPEGVYIRNGSNPLFGGLKSTKSMFGRSSHAWIEGEGMLHAVYFNKDIDGMWNVLYNNRYVETETYKLEKQRNKPSFLPAIEGDSLAVLSAYLLNSLRFGKVHKLFSNTNVLEHGGKIYSITENYLPQEIDIFTLETLGDWNVNGGWNRPFTSHPKRAPETGELITVGVNAVKPFMELGVISADGKELVHKADLNLNRCPLCHEIGVTQRYNVIMDFPLTIDINRLIKGGTLMKFEKEEYATIGVLPRYGDASSVRWFGVEPSCALHILNCFEDGDEVIVWGCRSLESVIPGPDYGLNKHEWFSKRFMPIRSSEGSVAALTGDETPFFSRVYEWRLSLKTGEVKERNLTGTKYSMEFPMINGNFTGLENKFAYTQVADLSASSASGMPKFGSLAKLWLDKPEAGFSLKEKPYEDTIKVEYHKFGENIFCSGAAFVPKEGGFEEDDGWIITFVHDESTDISQVRIVDTRNFCGEPVAKIMLPSRVPYGFHGTFVCQAPRSEMVRSLRRQGHTSSA</sequence>
<evidence type="ECO:0000256" key="2">
    <source>
        <dbReference type="ARBA" id="ARBA00022723"/>
    </source>
</evidence>
<feature type="binding site" evidence="5">
    <location>
        <position position="263"/>
    </location>
    <ligand>
        <name>Fe cation</name>
        <dbReference type="ChEBI" id="CHEBI:24875"/>
        <note>catalytic</note>
    </ligand>
</feature>
<evidence type="ECO:0000256" key="5">
    <source>
        <dbReference type="PIRSR" id="PIRSR604294-1"/>
    </source>
</evidence>
<gene>
    <name evidence="7" type="primary">LOC115750094</name>
</gene>
<comment type="cofactor">
    <cofactor evidence="5">
        <name>Fe(2+)</name>
        <dbReference type="ChEBI" id="CHEBI:29033"/>
    </cofactor>
    <text evidence="5">Binds 1 Fe(2+) ion per subunit.</text>
</comment>
<evidence type="ECO:0000256" key="1">
    <source>
        <dbReference type="ARBA" id="ARBA00006787"/>
    </source>
</evidence>
<evidence type="ECO:0000313" key="7">
    <source>
        <dbReference type="RefSeq" id="XP_030543118.1"/>
    </source>
</evidence>
<evidence type="ECO:0000256" key="3">
    <source>
        <dbReference type="ARBA" id="ARBA00022964"/>
    </source>
</evidence>
<accession>A0A8B8Q9C6</accession>
<comment type="similarity">
    <text evidence="1">Belongs to the carotenoid oxygenase family.</text>
</comment>
<keyword evidence="4 5" id="KW-0408">Iron</keyword>
<dbReference type="RefSeq" id="XP_030543118.1">
    <property type="nucleotide sequence ID" value="XM_030687258.2"/>
</dbReference>
<evidence type="ECO:0000313" key="6">
    <source>
        <dbReference type="Proteomes" id="UP000827889"/>
    </source>
</evidence>
<evidence type="ECO:0000256" key="4">
    <source>
        <dbReference type="ARBA" id="ARBA00023004"/>
    </source>
</evidence>
<dbReference type="OrthoDB" id="1069523at2759"/>
<reference evidence="7" key="1">
    <citation type="submission" date="2025-08" db="UniProtKB">
        <authorList>
            <consortium name="RefSeq"/>
        </authorList>
    </citation>
    <scope>IDENTIFICATION</scope>
    <source>
        <tissue evidence="7">Leaf</tissue>
    </source>
</reference>
<dbReference type="InterPro" id="IPR004294">
    <property type="entry name" value="Carotenoid_Oase"/>
</dbReference>